<keyword evidence="2" id="KW-0547">Nucleotide-binding</keyword>
<evidence type="ECO:0000256" key="1">
    <source>
        <dbReference type="SAM" id="Coils"/>
    </source>
</evidence>
<organism evidence="2 3">
    <name type="scientific">Globicatella sulfidifaciens</name>
    <dbReference type="NCBI Taxonomy" id="136093"/>
    <lineage>
        <taxon>Bacteria</taxon>
        <taxon>Bacillati</taxon>
        <taxon>Bacillota</taxon>
        <taxon>Bacilli</taxon>
        <taxon>Lactobacillales</taxon>
        <taxon>Aerococcaceae</taxon>
        <taxon>Globicatella</taxon>
    </lineage>
</organism>
<dbReference type="GO" id="GO:0005524">
    <property type="term" value="F:ATP binding"/>
    <property type="evidence" value="ECO:0007669"/>
    <property type="project" value="UniProtKB-KW"/>
</dbReference>
<accession>A0A7X8C2K9</accession>
<name>A0A7X8C2K9_9LACT</name>
<keyword evidence="2" id="KW-0067">ATP-binding</keyword>
<dbReference type="EMBL" id="JAAYSM010000071">
    <property type="protein sequence ID" value="NLJ17659.1"/>
    <property type="molecule type" value="Genomic_DNA"/>
</dbReference>
<feature type="non-terminal residue" evidence="2">
    <location>
        <position position="1"/>
    </location>
</feature>
<dbReference type="Proteomes" id="UP000541058">
    <property type="component" value="Unassembled WGS sequence"/>
</dbReference>
<evidence type="ECO:0000313" key="2">
    <source>
        <dbReference type="EMBL" id="NLJ17659.1"/>
    </source>
</evidence>
<keyword evidence="1" id="KW-0175">Coiled coil</keyword>
<dbReference type="AlphaFoldDB" id="A0A7X8C2K9"/>
<feature type="coiled-coil region" evidence="1">
    <location>
        <begin position="65"/>
        <end position="139"/>
    </location>
</feature>
<reference evidence="2 3" key="1">
    <citation type="journal article" date="2020" name="Biotechnol. Biofuels">
        <title>New insights from the biogas microbiome by comprehensive genome-resolved metagenomics of nearly 1600 species originating from multiple anaerobic digesters.</title>
        <authorList>
            <person name="Campanaro S."/>
            <person name="Treu L."/>
            <person name="Rodriguez-R L.M."/>
            <person name="Kovalovszki A."/>
            <person name="Ziels R.M."/>
            <person name="Maus I."/>
            <person name="Zhu X."/>
            <person name="Kougias P.G."/>
            <person name="Basile A."/>
            <person name="Luo G."/>
            <person name="Schluter A."/>
            <person name="Konstantinidis K.T."/>
            <person name="Angelidaki I."/>
        </authorList>
    </citation>
    <scope>NUCLEOTIDE SEQUENCE [LARGE SCALE GENOMIC DNA]</scope>
    <source>
        <strain evidence="2">AS23ysBPME_34</strain>
    </source>
</reference>
<gene>
    <name evidence="2" type="ORF">GX355_02240</name>
</gene>
<evidence type="ECO:0000313" key="3">
    <source>
        <dbReference type="Proteomes" id="UP000541058"/>
    </source>
</evidence>
<sequence>DRYFINRIATQILEITPSGSTLYLGDYDYYLHKKEELAILKQEAELKNKTNTAPTENTTNTKGQAQLSFEESKQYRRELKKLTQQVDKVTEELESVEQAIEALHHQMAEASTLNQQDELLKMHEELMDLENRQEILMEEWEEASLALEALEETNN</sequence>
<proteinExistence type="predicted"/>
<comment type="caution">
    <text evidence="2">The sequence shown here is derived from an EMBL/GenBank/DDBJ whole genome shotgun (WGS) entry which is preliminary data.</text>
</comment>
<protein>
    <submittedName>
        <fullName evidence="2">Multidrug ABC transporter ATP-binding protein</fullName>
    </submittedName>
</protein>